<keyword evidence="5" id="KW-1185">Reference proteome</keyword>
<sequence>MKIHRAAAAVAVAAALALSSGCSATSDRQAPTSGSAQANLPAPVSARSDEPSSPTRVTVDGATAPTDAVATDTAGVLLPPQDVHRLGWWVDSSLPGSGSGTVVMTGHVDDVKQGKGFAARFSGLKTGEAVDVTTADGHRHVYHVTRSVLADKESTGRDGLPVDELNRRTGPETLALITCGGPFIGPPLGYRDNVVVFAAPA</sequence>
<dbReference type="Gene3D" id="2.40.260.10">
    <property type="entry name" value="Sortase"/>
    <property type="match status" value="1"/>
</dbReference>
<protein>
    <submittedName>
        <fullName evidence="4">Class F sortase</fullName>
    </submittedName>
</protein>
<dbReference type="SUPFAM" id="SSF63817">
    <property type="entry name" value="Sortase"/>
    <property type="match status" value="1"/>
</dbReference>
<proteinExistence type="predicted"/>
<comment type="caution">
    <text evidence="4">The sequence shown here is derived from an EMBL/GenBank/DDBJ whole genome shotgun (WGS) entry which is preliminary data.</text>
</comment>
<dbReference type="InterPro" id="IPR005754">
    <property type="entry name" value="Sortase"/>
</dbReference>
<reference evidence="5" key="1">
    <citation type="journal article" date="2019" name="Int. J. Syst. Evol. Microbiol.">
        <title>The Global Catalogue of Microorganisms (GCM) 10K type strain sequencing project: providing services to taxonomists for standard genome sequencing and annotation.</title>
        <authorList>
            <consortium name="The Broad Institute Genomics Platform"/>
            <consortium name="The Broad Institute Genome Sequencing Center for Infectious Disease"/>
            <person name="Wu L."/>
            <person name="Ma J."/>
        </authorList>
    </citation>
    <scope>NUCLEOTIDE SEQUENCE [LARGE SCALE GENOMIC DNA]</scope>
    <source>
        <strain evidence="5">JCM 16227</strain>
    </source>
</reference>
<dbReference type="EMBL" id="BAAARB010000017">
    <property type="protein sequence ID" value="GAA2387009.1"/>
    <property type="molecule type" value="Genomic_DNA"/>
</dbReference>
<feature type="compositionally biased region" description="Polar residues" evidence="2">
    <location>
        <begin position="23"/>
        <end position="38"/>
    </location>
</feature>
<keyword evidence="3" id="KW-0732">Signal</keyword>
<feature type="chain" id="PRO_5046060204" evidence="3">
    <location>
        <begin position="25"/>
        <end position="201"/>
    </location>
</feature>
<dbReference type="RefSeq" id="WP_346076946.1">
    <property type="nucleotide sequence ID" value="NZ_BAAARB010000017.1"/>
</dbReference>
<evidence type="ECO:0000313" key="5">
    <source>
        <dbReference type="Proteomes" id="UP001501170"/>
    </source>
</evidence>
<dbReference type="Proteomes" id="UP001501170">
    <property type="component" value="Unassembled WGS sequence"/>
</dbReference>
<gene>
    <name evidence="4" type="ORF">GCM10009855_28900</name>
</gene>
<dbReference type="Pfam" id="PF04203">
    <property type="entry name" value="Sortase"/>
    <property type="match status" value="1"/>
</dbReference>
<evidence type="ECO:0000256" key="1">
    <source>
        <dbReference type="ARBA" id="ARBA00022801"/>
    </source>
</evidence>
<evidence type="ECO:0000256" key="3">
    <source>
        <dbReference type="SAM" id="SignalP"/>
    </source>
</evidence>
<feature type="signal peptide" evidence="3">
    <location>
        <begin position="1"/>
        <end position="24"/>
    </location>
</feature>
<dbReference type="InterPro" id="IPR042001">
    <property type="entry name" value="Sortase_F"/>
</dbReference>
<organism evidence="4 5">
    <name type="scientific">Gordonia cholesterolivorans</name>
    <dbReference type="NCBI Taxonomy" id="559625"/>
    <lineage>
        <taxon>Bacteria</taxon>
        <taxon>Bacillati</taxon>
        <taxon>Actinomycetota</taxon>
        <taxon>Actinomycetes</taxon>
        <taxon>Mycobacteriales</taxon>
        <taxon>Gordoniaceae</taxon>
        <taxon>Gordonia</taxon>
    </lineage>
</organism>
<dbReference type="PROSITE" id="PS51257">
    <property type="entry name" value="PROKAR_LIPOPROTEIN"/>
    <property type="match status" value="1"/>
</dbReference>
<dbReference type="InterPro" id="IPR023365">
    <property type="entry name" value="Sortase_dom-sf"/>
</dbReference>
<keyword evidence="1" id="KW-0378">Hydrolase</keyword>
<evidence type="ECO:0000256" key="2">
    <source>
        <dbReference type="SAM" id="MobiDB-lite"/>
    </source>
</evidence>
<evidence type="ECO:0000313" key="4">
    <source>
        <dbReference type="EMBL" id="GAA2387009.1"/>
    </source>
</evidence>
<dbReference type="CDD" id="cd05829">
    <property type="entry name" value="Sortase_F"/>
    <property type="match status" value="1"/>
</dbReference>
<accession>A0ABP5USM4</accession>
<name>A0ABP5USM4_9ACTN</name>
<feature type="region of interest" description="Disordered" evidence="2">
    <location>
        <begin position="23"/>
        <end position="65"/>
    </location>
</feature>